<name>A0ABR9AVF7_9BACL</name>
<comment type="caution">
    <text evidence="6">The sequence shown here is derived from an EMBL/GenBank/DDBJ whole genome shotgun (WGS) entry which is preliminary data.</text>
</comment>
<dbReference type="InterPro" id="IPR041479">
    <property type="entry name" value="TetR_CgmR_C"/>
</dbReference>
<evidence type="ECO:0000256" key="1">
    <source>
        <dbReference type="ARBA" id="ARBA00023015"/>
    </source>
</evidence>
<dbReference type="InterPro" id="IPR050109">
    <property type="entry name" value="HTH-type_TetR-like_transc_reg"/>
</dbReference>
<dbReference type="InterPro" id="IPR009057">
    <property type="entry name" value="Homeodomain-like_sf"/>
</dbReference>
<dbReference type="SUPFAM" id="SSF48498">
    <property type="entry name" value="Tetracyclin repressor-like, C-terminal domain"/>
    <property type="match status" value="1"/>
</dbReference>
<dbReference type="Gene3D" id="1.10.357.10">
    <property type="entry name" value="Tetracycline Repressor, domain 2"/>
    <property type="match status" value="1"/>
</dbReference>
<keyword evidence="3" id="KW-0804">Transcription</keyword>
<evidence type="ECO:0000259" key="5">
    <source>
        <dbReference type="PROSITE" id="PS50977"/>
    </source>
</evidence>
<dbReference type="InterPro" id="IPR036271">
    <property type="entry name" value="Tet_transcr_reg_TetR-rel_C_sf"/>
</dbReference>
<dbReference type="PROSITE" id="PS50977">
    <property type="entry name" value="HTH_TETR_2"/>
    <property type="match status" value="1"/>
</dbReference>
<keyword evidence="1" id="KW-0805">Transcription regulation</keyword>
<evidence type="ECO:0000256" key="2">
    <source>
        <dbReference type="ARBA" id="ARBA00023125"/>
    </source>
</evidence>
<feature type="DNA-binding region" description="H-T-H motif" evidence="4">
    <location>
        <begin position="24"/>
        <end position="43"/>
    </location>
</feature>
<dbReference type="PRINTS" id="PR00455">
    <property type="entry name" value="HTHTETR"/>
</dbReference>
<dbReference type="Pfam" id="PF00440">
    <property type="entry name" value="TetR_N"/>
    <property type="match status" value="1"/>
</dbReference>
<dbReference type="PANTHER" id="PTHR30055:SF234">
    <property type="entry name" value="HTH-TYPE TRANSCRIPTIONAL REGULATOR BETI"/>
    <property type="match status" value="1"/>
</dbReference>
<accession>A0ABR9AVF7</accession>
<evidence type="ECO:0000313" key="6">
    <source>
        <dbReference type="EMBL" id="MBD8497212.1"/>
    </source>
</evidence>
<gene>
    <name evidence="6" type="ORF">IFO66_02735</name>
</gene>
<dbReference type="InterPro" id="IPR001647">
    <property type="entry name" value="HTH_TetR"/>
</dbReference>
<keyword evidence="2 4" id="KW-0238">DNA-binding</keyword>
<evidence type="ECO:0000313" key="7">
    <source>
        <dbReference type="Proteomes" id="UP000634529"/>
    </source>
</evidence>
<sequence length="176" mass="19731">MSKREQILNAASQVIASKGANQLTLDAVAVEAGVSKGGLLYHFPSKDELIKGLNIHVIACFRNMIESELESGMPYSQAYLQATMKASADPDFLLVNSSLLAAIANHSDLLNVWAEEYERFQQAWEQEGLSKQKSVVLRTLCDGLWFSSMFQLCPVTKEDQQNVFDYMMKLLWEESS</sequence>
<keyword evidence="7" id="KW-1185">Reference proteome</keyword>
<evidence type="ECO:0000256" key="3">
    <source>
        <dbReference type="ARBA" id="ARBA00023163"/>
    </source>
</evidence>
<evidence type="ECO:0000256" key="4">
    <source>
        <dbReference type="PROSITE-ProRule" id="PRU00335"/>
    </source>
</evidence>
<dbReference type="Pfam" id="PF17937">
    <property type="entry name" value="TetR_C_28"/>
    <property type="match status" value="1"/>
</dbReference>
<protein>
    <submittedName>
        <fullName evidence="6">TetR family transcriptional regulator</fullName>
    </submittedName>
</protein>
<dbReference type="PANTHER" id="PTHR30055">
    <property type="entry name" value="HTH-TYPE TRANSCRIPTIONAL REGULATOR RUTR"/>
    <property type="match status" value="1"/>
</dbReference>
<organism evidence="6 7">
    <name type="scientific">Paenibacillus arenosi</name>
    <dbReference type="NCBI Taxonomy" id="2774142"/>
    <lineage>
        <taxon>Bacteria</taxon>
        <taxon>Bacillati</taxon>
        <taxon>Bacillota</taxon>
        <taxon>Bacilli</taxon>
        <taxon>Bacillales</taxon>
        <taxon>Paenibacillaceae</taxon>
        <taxon>Paenibacillus</taxon>
    </lineage>
</organism>
<feature type="domain" description="HTH tetR-type" evidence="5">
    <location>
        <begin position="1"/>
        <end position="61"/>
    </location>
</feature>
<proteinExistence type="predicted"/>
<dbReference type="Proteomes" id="UP000634529">
    <property type="component" value="Unassembled WGS sequence"/>
</dbReference>
<dbReference type="SUPFAM" id="SSF46689">
    <property type="entry name" value="Homeodomain-like"/>
    <property type="match status" value="1"/>
</dbReference>
<dbReference type="RefSeq" id="WP_192023626.1">
    <property type="nucleotide sequence ID" value="NZ_JACYTN010000001.1"/>
</dbReference>
<reference evidence="6 7" key="1">
    <citation type="submission" date="2020-09" db="EMBL/GenBank/DDBJ databases">
        <title>Paenibacillus sp. CAU 1523 isolated from sand of Haeundae Beach.</title>
        <authorList>
            <person name="Kim W."/>
        </authorList>
    </citation>
    <scope>NUCLEOTIDE SEQUENCE [LARGE SCALE GENOMIC DNA]</scope>
    <source>
        <strain evidence="6 7">CAU 1523</strain>
    </source>
</reference>
<dbReference type="EMBL" id="JACYTN010000001">
    <property type="protein sequence ID" value="MBD8497212.1"/>
    <property type="molecule type" value="Genomic_DNA"/>
</dbReference>